<feature type="binding site" evidence="9">
    <location>
        <position position="176"/>
    </location>
    <ligand>
        <name>Zn(2+)</name>
        <dbReference type="ChEBI" id="CHEBI:29105"/>
    </ligand>
</feature>
<reference evidence="10 11" key="1">
    <citation type="submission" date="2015-11" db="EMBL/GenBank/DDBJ databases">
        <title>Genomic analysis of 38 Legionella species identifies large and diverse effector repertoires.</title>
        <authorList>
            <person name="Burstein D."/>
            <person name="Amaro F."/>
            <person name="Zusman T."/>
            <person name="Lifshitz Z."/>
            <person name="Cohen O."/>
            <person name="Gilbert J.A."/>
            <person name="Pupko T."/>
            <person name="Shuman H.A."/>
            <person name="Segal G."/>
        </authorList>
    </citation>
    <scope>NUCLEOTIDE SEQUENCE [LARGE SCALE GENOMIC DNA]</scope>
    <source>
        <strain evidence="10 11">Oak Ridge-10</strain>
    </source>
</reference>
<dbReference type="GO" id="GO:0006284">
    <property type="term" value="P:base-excision repair"/>
    <property type="evidence" value="ECO:0007669"/>
    <property type="project" value="InterPro"/>
</dbReference>
<evidence type="ECO:0000313" key="11">
    <source>
        <dbReference type="Proteomes" id="UP000054858"/>
    </source>
</evidence>
<evidence type="ECO:0000256" key="1">
    <source>
        <dbReference type="ARBA" id="ARBA00022723"/>
    </source>
</evidence>
<dbReference type="InterPro" id="IPR005019">
    <property type="entry name" value="Adenine_glyco"/>
</dbReference>
<dbReference type="AlphaFoldDB" id="A0A0W0XGB2"/>
<evidence type="ECO:0000256" key="8">
    <source>
        <dbReference type="ARBA" id="ARBA00066766"/>
    </source>
</evidence>
<dbReference type="Proteomes" id="UP000054858">
    <property type="component" value="Unassembled WGS sequence"/>
</dbReference>
<comment type="function">
    <text evidence="7">Hydrolysis of the deoxyribose N-glycosidic bond to excise 3-methyladenine from the damaged DNA polymer formed by alkylation lesions.</text>
</comment>
<feature type="binding site" evidence="9">
    <location>
        <position position="180"/>
    </location>
    <ligand>
        <name>Zn(2+)</name>
        <dbReference type="ChEBI" id="CHEBI:29105"/>
    </ligand>
</feature>
<dbReference type="GO" id="GO:0008725">
    <property type="term" value="F:DNA-3-methyladenine glycosylase activity"/>
    <property type="evidence" value="ECO:0007669"/>
    <property type="project" value="UniProtKB-EC"/>
</dbReference>
<keyword evidence="3 10" id="KW-0378">Hydrolase</keyword>
<feature type="binding site" evidence="9">
    <location>
        <position position="4"/>
    </location>
    <ligand>
        <name>Zn(2+)</name>
        <dbReference type="ChEBI" id="CHEBI:29105"/>
    </ligand>
</feature>
<dbReference type="PANTHER" id="PTHR30037">
    <property type="entry name" value="DNA-3-METHYLADENINE GLYCOSYLASE 1"/>
    <property type="match status" value="1"/>
</dbReference>
<keyword evidence="5" id="KW-0234">DNA repair</keyword>
<dbReference type="RefSeq" id="WP_025385960.1">
    <property type="nucleotide sequence ID" value="NZ_LCUA01000005.1"/>
</dbReference>
<dbReference type="InterPro" id="IPR052891">
    <property type="entry name" value="DNA-3mA_glycosylase"/>
</dbReference>
<feature type="binding site" evidence="9">
    <location>
        <position position="18"/>
    </location>
    <ligand>
        <name>Zn(2+)</name>
        <dbReference type="ChEBI" id="CHEBI:29105"/>
    </ligand>
</feature>
<dbReference type="InterPro" id="IPR011257">
    <property type="entry name" value="DNA_glycosylase"/>
</dbReference>
<dbReference type="EMBL" id="LNYP01000008">
    <property type="protein sequence ID" value="KTD43508.1"/>
    <property type="molecule type" value="Genomic_DNA"/>
</dbReference>
<dbReference type="PANTHER" id="PTHR30037:SF4">
    <property type="entry name" value="DNA-3-METHYLADENINE GLYCOSYLASE I"/>
    <property type="match status" value="1"/>
</dbReference>
<evidence type="ECO:0000256" key="3">
    <source>
        <dbReference type="ARBA" id="ARBA00022801"/>
    </source>
</evidence>
<evidence type="ECO:0000256" key="5">
    <source>
        <dbReference type="ARBA" id="ARBA00023204"/>
    </source>
</evidence>
<dbReference type="SUPFAM" id="SSF48150">
    <property type="entry name" value="DNA-glycosylase"/>
    <property type="match status" value="1"/>
</dbReference>
<comment type="caution">
    <text evidence="10">The sequence shown here is derived from an EMBL/GenBank/DDBJ whole genome shotgun (WGS) entry which is preliminary data.</text>
</comment>
<sequence length="185" mass="21541">MKRCVWAEQVKPYYEQYHDTEWGVPVHDDDKLFEMLVLEGAQAGLSWKTILKRREGYRKAFKQFDPHKVANMTDEELEVLLSNPDIIRNRLKIFSARKNAIIFLSIQKEFGSFDAYVWRFVGGKPKENFPKNQYEVPTSTKESDALSKDLKARGMNFVGSTIMYAYMQAVGMVNDHTADCFKSHR</sequence>
<dbReference type="Gene3D" id="1.10.340.30">
    <property type="entry name" value="Hypothetical protein, domain 2"/>
    <property type="match status" value="1"/>
</dbReference>
<gene>
    <name evidence="10" type="primary">tag</name>
    <name evidence="10" type="ORF">Loak_0683</name>
</gene>
<keyword evidence="10" id="KW-0326">Glycosidase</keyword>
<evidence type="ECO:0000256" key="6">
    <source>
        <dbReference type="ARBA" id="ARBA00052558"/>
    </source>
</evidence>
<name>A0A0W0XGB2_9GAMM</name>
<comment type="catalytic activity">
    <reaction evidence="6">
        <text>Hydrolysis of alkylated DNA, releasing 3-methyladenine.</text>
        <dbReference type="EC" id="3.2.2.20"/>
    </reaction>
</comment>
<evidence type="ECO:0000313" key="10">
    <source>
        <dbReference type="EMBL" id="KTD43508.1"/>
    </source>
</evidence>
<dbReference type="GO" id="GO:0046872">
    <property type="term" value="F:metal ion binding"/>
    <property type="evidence" value="ECO:0007669"/>
    <property type="project" value="UniProtKB-KW"/>
</dbReference>
<accession>A0A0W0XGB2</accession>
<dbReference type="Pfam" id="PF03352">
    <property type="entry name" value="Adenine_glyco"/>
    <property type="match status" value="1"/>
</dbReference>
<dbReference type="EC" id="3.2.2.20" evidence="8"/>
<organism evidence="10 11">
    <name type="scientific">Legionella oakridgensis</name>
    <dbReference type="NCBI Taxonomy" id="29423"/>
    <lineage>
        <taxon>Bacteria</taxon>
        <taxon>Pseudomonadati</taxon>
        <taxon>Pseudomonadota</taxon>
        <taxon>Gammaproteobacteria</taxon>
        <taxon>Legionellales</taxon>
        <taxon>Legionellaceae</taxon>
        <taxon>Legionella</taxon>
    </lineage>
</organism>
<protein>
    <recommendedName>
        <fullName evidence="8">DNA-3-methyladenine glycosylase I</fullName>
        <ecNumber evidence="8">3.2.2.20</ecNumber>
    </recommendedName>
</protein>
<evidence type="ECO:0000256" key="9">
    <source>
        <dbReference type="PIRSR" id="PIRSR605019-1"/>
    </source>
</evidence>
<proteinExistence type="predicted"/>
<keyword evidence="4 9" id="KW-0862">Zinc</keyword>
<evidence type="ECO:0000256" key="7">
    <source>
        <dbReference type="ARBA" id="ARBA00057608"/>
    </source>
</evidence>
<keyword evidence="1 9" id="KW-0479">Metal-binding</keyword>
<dbReference type="FunFam" id="1.10.340.30:FF:000009">
    <property type="entry name" value="DNA-3-methyladenine glycosylase I"/>
    <property type="match status" value="1"/>
</dbReference>
<evidence type="ECO:0000256" key="4">
    <source>
        <dbReference type="ARBA" id="ARBA00022833"/>
    </source>
</evidence>
<dbReference type="PATRIC" id="fig|29423.5.peg.711"/>
<evidence type="ECO:0000256" key="2">
    <source>
        <dbReference type="ARBA" id="ARBA00022763"/>
    </source>
</evidence>
<keyword evidence="2" id="KW-0227">DNA damage</keyword>